<dbReference type="InterPro" id="IPR000477">
    <property type="entry name" value="RT_dom"/>
</dbReference>
<dbReference type="OrthoDB" id="5984501at2759"/>
<dbReference type="PANTHER" id="PTHR47027">
    <property type="entry name" value="REVERSE TRANSCRIPTASE DOMAIN-CONTAINING PROTEIN"/>
    <property type="match status" value="1"/>
</dbReference>
<keyword evidence="2" id="KW-0548">Nucleotidyltransferase</keyword>
<dbReference type="Pfam" id="PF00078">
    <property type="entry name" value="RVT_1"/>
    <property type="match status" value="1"/>
</dbReference>
<reference evidence="3" key="1">
    <citation type="journal article" date="2017" name="bioRxiv">
        <title>Comparative analysis of the genomes of Stylophora pistillata and Acropora digitifera provides evidence for extensive differences between species of corals.</title>
        <authorList>
            <person name="Voolstra C.R."/>
            <person name="Li Y."/>
            <person name="Liew Y.J."/>
            <person name="Baumgarten S."/>
            <person name="Zoccola D."/>
            <person name="Flot J.-F."/>
            <person name="Tambutte S."/>
            <person name="Allemand D."/>
            <person name="Aranda M."/>
        </authorList>
    </citation>
    <scope>NUCLEOTIDE SEQUENCE [LARGE SCALE GENOMIC DNA]</scope>
</reference>
<keyword evidence="2" id="KW-0808">Transferase</keyword>
<evidence type="ECO:0000259" key="1">
    <source>
        <dbReference type="Pfam" id="PF00078"/>
    </source>
</evidence>
<sequence>MRDSIISTLYKNKGDRIDGNNYRGISLLCIAGKLFARVALYRLQKIAERVYPESQCGFRSNRSTVDMILSLRQLQERCKEQQQPLYIVFIDLTKALDLFSRDGIFKILPLLGCPPKFLNFIKSFEDASREPRTKVAIRDLLLADDVALVAHSAEKLQLLLNQFSDAWQASRLTSSLKKTKFMSQDNAATPAVTIKDYILEAVTQFTYLGSTTSNNNCLQVEIRKRIGKAATNMAKLSSRVWENKKLTTQTKVAVYRPCIVSTLLFGSESWTTYASKEKRLNIFHMRCLRRILSISWTDKVSNNKELARANIPSMFHPDKTAQIEVARSCVPDGGWANH</sequence>
<comment type="caution">
    <text evidence="2">The sequence shown here is derived from an EMBL/GenBank/DDBJ whole genome shotgun (WGS) entry which is preliminary data.</text>
</comment>
<protein>
    <submittedName>
        <fullName evidence="2">RNA-directed DNA polymerase from mobile element jockey</fullName>
    </submittedName>
</protein>
<keyword evidence="3" id="KW-1185">Reference proteome</keyword>
<evidence type="ECO:0000313" key="3">
    <source>
        <dbReference type="Proteomes" id="UP000225706"/>
    </source>
</evidence>
<accession>A0A2B4S553</accession>
<feature type="domain" description="Reverse transcriptase" evidence="1">
    <location>
        <begin position="19"/>
        <end position="124"/>
    </location>
</feature>
<evidence type="ECO:0000313" key="2">
    <source>
        <dbReference type="EMBL" id="PFX23930.1"/>
    </source>
</evidence>
<keyword evidence="2" id="KW-0695">RNA-directed DNA polymerase</keyword>
<name>A0A2B4S553_STYPI</name>
<dbReference type="STRING" id="50429.A0A2B4S553"/>
<proteinExistence type="predicted"/>
<dbReference type="PANTHER" id="PTHR47027:SF20">
    <property type="entry name" value="REVERSE TRANSCRIPTASE-LIKE PROTEIN WITH RNA-DIRECTED DNA POLYMERASE DOMAIN"/>
    <property type="match status" value="1"/>
</dbReference>
<dbReference type="CDD" id="cd01650">
    <property type="entry name" value="RT_nLTR_like"/>
    <property type="match status" value="1"/>
</dbReference>
<dbReference type="GO" id="GO:0003964">
    <property type="term" value="F:RNA-directed DNA polymerase activity"/>
    <property type="evidence" value="ECO:0007669"/>
    <property type="project" value="UniProtKB-KW"/>
</dbReference>
<organism evidence="2 3">
    <name type="scientific">Stylophora pistillata</name>
    <name type="common">Smooth cauliflower coral</name>
    <dbReference type="NCBI Taxonomy" id="50429"/>
    <lineage>
        <taxon>Eukaryota</taxon>
        <taxon>Metazoa</taxon>
        <taxon>Cnidaria</taxon>
        <taxon>Anthozoa</taxon>
        <taxon>Hexacorallia</taxon>
        <taxon>Scleractinia</taxon>
        <taxon>Astrocoeniina</taxon>
        <taxon>Pocilloporidae</taxon>
        <taxon>Stylophora</taxon>
    </lineage>
</organism>
<dbReference type="EMBL" id="LSMT01000192">
    <property type="protein sequence ID" value="PFX23930.1"/>
    <property type="molecule type" value="Genomic_DNA"/>
</dbReference>
<dbReference type="AlphaFoldDB" id="A0A2B4S553"/>
<gene>
    <name evidence="2" type="primary">pol</name>
    <name evidence="2" type="ORF">AWC38_SpisGene11521</name>
</gene>
<dbReference type="Proteomes" id="UP000225706">
    <property type="component" value="Unassembled WGS sequence"/>
</dbReference>